<keyword evidence="3" id="KW-0732">Signal</keyword>
<dbReference type="AlphaFoldDB" id="A0A3N2PLD0"/>
<dbReference type="SUPFAM" id="SSF52540">
    <property type="entry name" value="P-loop containing nucleoside triphosphate hydrolases"/>
    <property type="match status" value="1"/>
</dbReference>
<dbReference type="InterPro" id="IPR056884">
    <property type="entry name" value="NPHP3-like_N"/>
</dbReference>
<feature type="domain" description="Nephrocystin 3-like N-terminal" evidence="6">
    <location>
        <begin position="237"/>
        <end position="403"/>
    </location>
</feature>
<name>A0A3N2PLD0_SODAK</name>
<dbReference type="InterPro" id="IPR027417">
    <property type="entry name" value="P-loop_NTPase"/>
</dbReference>
<evidence type="ECO:0000259" key="4">
    <source>
        <dbReference type="Pfam" id="PF14479"/>
    </source>
</evidence>
<feature type="chain" id="PRO_5017952596" evidence="3">
    <location>
        <begin position="19"/>
        <end position="817"/>
    </location>
</feature>
<feature type="domain" description="GPI inositol-deacylase winged helix" evidence="5">
    <location>
        <begin position="517"/>
        <end position="608"/>
    </location>
</feature>
<dbReference type="SUPFAM" id="SSF48403">
    <property type="entry name" value="Ankyrin repeat"/>
    <property type="match status" value="1"/>
</dbReference>
<dbReference type="InterPro" id="IPR054471">
    <property type="entry name" value="GPIID_WHD"/>
</dbReference>
<dbReference type="EMBL" id="ML119061">
    <property type="protein sequence ID" value="ROT35335.1"/>
    <property type="molecule type" value="Genomic_DNA"/>
</dbReference>
<evidence type="ECO:0000256" key="1">
    <source>
        <dbReference type="ARBA" id="ARBA00022737"/>
    </source>
</evidence>
<dbReference type="PROSITE" id="PS50088">
    <property type="entry name" value="ANK_REPEAT"/>
    <property type="match status" value="2"/>
</dbReference>
<dbReference type="InterPro" id="IPR036770">
    <property type="entry name" value="Ankyrin_rpt-contain_sf"/>
</dbReference>
<evidence type="ECO:0000313" key="7">
    <source>
        <dbReference type="EMBL" id="ROT35335.1"/>
    </source>
</evidence>
<sequence length="817" mass="91527">METASFVVGLAGLAGLLSSCLEVKERADQYRSFTRDSAALDVLFSATKVRLEKWDRDVGFCGGELSTGHHPALDDKEFRSLVVDIFDLAKDLCDLADAHKSRSPRGAVVDKRAGSPKSLRVLGKSTRRKLVWALWGKSNRTIQVVLLKDLVDELHKLVPPDFVPDTWALRPVVDPIDTLGPGTGMKIGFADVTLIVAEQHQDLLQWMLSTTRRELHAWLRHTPDERYEDSLQRRLSGTCGWILDQPTFLEWASTEFPSCAAKVLWIHGPPGFGKTILCANIVEHITKTLPTPVAHFFFSSELDSRDDTSVVLRSWLSQVVTQHDGAFQYVLQHREADINPTATRDTIVSLFKDVVRLVASATLVVDGLDECTHLEGHNSVISFLETLTAATADTHTRILVVSRTLSIIQHALKGSDRSIFSEFRIQPDNVHSDTVAYAREIVGKKLSSSRDDVRSSLSEAMAKRCEGQFLWLELLQRKSLRTGMSKTQLREAIENTPAELDSIYDRHWKWMAQLAESDRHRAFALLRWTTFALRPLTIGEITEAVVIKDAEEIPWEDLPDDVNEAYVDGQIRYLCDPLLEIRGGSSAPMSSQQTVHLPHFTVREYLLRKLPVPDCLRPNASLAELQHTLLAKACLQYIKYSDVWQIPPHDSPARLPISFRSYAATCWHRHVNLGQRGNDEIIMLAVKFLTESSPASQAWRSFVELDDTKQHRWLAETSSTGPLHCSVKLQLMEVAMALIEGRSCDVNETNSLGRSALSLACSDGFFEIADMLLKKGANSCLADKDGLMPIHLAAQNGHVDVVRLLLRDQPRIPILTN</sequence>
<accession>A0A3N2PLD0</accession>
<evidence type="ECO:0000259" key="5">
    <source>
        <dbReference type="Pfam" id="PF22939"/>
    </source>
</evidence>
<dbReference type="SMART" id="SM00248">
    <property type="entry name" value="ANK"/>
    <property type="match status" value="3"/>
</dbReference>
<dbReference type="GeneID" id="39575863"/>
<dbReference type="STRING" id="1314773.A0A3N2PLD0"/>
<proteinExistence type="predicted"/>
<dbReference type="Gene3D" id="1.20.120.1020">
    <property type="entry name" value="Prion-inhibition and propagation, HeLo domain"/>
    <property type="match status" value="1"/>
</dbReference>
<gene>
    <name evidence="7" type="ORF">SODALDRAFT_243739</name>
</gene>
<evidence type="ECO:0000256" key="2">
    <source>
        <dbReference type="PROSITE-ProRule" id="PRU00023"/>
    </source>
</evidence>
<organism evidence="7 8">
    <name type="scientific">Sodiomyces alkalinus (strain CBS 110278 / VKM F-3762 / F11)</name>
    <name type="common">Alkaliphilic filamentous fungus</name>
    <dbReference type="NCBI Taxonomy" id="1314773"/>
    <lineage>
        <taxon>Eukaryota</taxon>
        <taxon>Fungi</taxon>
        <taxon>Dikarya</taxon>
        <taxon>Ascomycota</taxon>
        <taxon>Pezizomycotina</taxon>
        <taxon>Sordariomycetes</taxon>
        <taxon>Hypocreomycetidae</taxon>
        <taxon>Glomerellales</taxon>
        <taxon>Plectosphaerellaceae</taxon>
        <taxon>Sodiomyces</taxon>
    </lineage>
</organism>
<feature type="repeat" description="ANK" evidence="2">
    <location>
        <begin position="785"/>
        <end position="817"/>
    </location>
</feature>
<feature type="domain" description="Prion-inhibition and propagation HeLo" evidence="4">
    <location>
        <begin position="7"/>
        <end position="161"/>
    </location>
</feature>
<reference evidence="7 8" key="1">
    <citation type="journal article" date="2018" name="Mol. Ecol.">
        <title>The obligate alkalophilic soda-lake fungus Sodiomyces alkalinus has shifted to a protein diet.</title>
        <authorList>
            <person name="Grum-Grzhimaylo A.A."/>
            <person name="Falkoski D.L."/>
            <person name="van den Heuvel J."/>
            <person name="Valero-Jimenez C.A."/>
            <person name="Min B."/>
            <person name="Choi I.G."/>
            <person name="Lipzen A."/>
            <person name="Daum C.G."/>
            <person name="Aanen D.K."/>
            <person name="Tsang A."/>
            <person name="Henrissat B."/>
            <person name="Bilanenko E.N."/>
            <person name="de Vries R.P."/>
            <person name="van Kan J.A.L."/>
            <person name="Grigoriev I.V."/>
            <person name="Debets A.J.M."/>
        </authorList>
    </citation>
    <scope>NUCLEOTIDE SEQUENCE [LARGE SCALE GENOMIC DNA]</scope>
    <source>
        <strain evidence="7 8">F11</strain>
    </source>
</reference>
<dbReference type="InterPro" id="IPR029498">
    <property type="entry name" value="HeLo_dom"/>
</dbReference>
<keyword evidence="8" id="KW-1185">Reference proteome</keyword>
<dbReference type="PANTHER" id="PTHR10039">
    <property type="entry name" value="AMELOGENIN"/>
    <property type="match status" value="1"/>
</dbReference>
<dbReference type="InterPro" id="IPR002110">
    <property type="entry name" value="Ankyrin_rpt"/>
</dbReference>
<feature type="signal peptide" evidence="3">
    <location>
        <begin position="1"/>
        <end position="18"/>
    </location>
</feature>
<dbReference type="Gene3D" id="3.40.50.300">
    <property type="entry name" value="P-loop containing nucleotide triphosphate hydrolases"/>
    <property type="match status" value="1"/>
</dbReference>
<dbReference type="OrthoDB" id="539213at2759"/>
<dbReference type="Pfam" id="PF22939">
    <property type="entry name" value="WHD_GPIID"/>
    <property type="match status" value="1"/>
</dbReference>
<evidence type="ECO:0000313" key="8">
    <source>
        <dbReference type="Proteomes" id="UP000272025"/>
    </source>
</evidence>
<dbReference type="Gene3D" id="1.25.40.20">
    <property type="entry name" value="Ankyrin repeat-containing domain"/>
    <property type="match status" value="1"/>
</dbReference>
<dbReference type="InterPro" id="IPR038305">
    <property type="entry name" value="HeLo_sf"/>
</dbReference>
<evidence type="ECO:0000259" key="6">
    <source>
        <dbReference type="Pfam" id="PF24883"/>
    </source>
</evidence>
<evidence type="ECO:0000256" key="3">
    <source>
        <dbReference type="SAM" id="SignalP"/>
    </source>
</evidence>
<dbReference type="PANTHER" id="PTHR10039:SF14">
    <property type="entry name" value="NACHT DOMAIN-CONTAINING PROTEIN"/>
    <property type="match status" value="1"/>
</dbReference>
<dbReference type="Proteomes" id="UP000272025">
    <property type="component" value="Unassembled WGS sequence"/>
</dbReference>
<dbReference type="Pfam" id="PF24883">
    <property type="entry name" value="NPHP3_N"/>
    <property type="match status" value="1"/>
</dbReference>
<dbReference type="Pfam" id="PF12796">
    <property type="entry name" value="Ank_2"/>
    <property type="match status" value="1"/>
</dbReference>
<dbReference type="Pfam" id="PF14479">
    <property type="entry name" value="HeLo"/>
    <property type="match status" value="1"/>
</dbReference>
<feature type="non-terminal residue" evidence="7">
    <location>
        <position position="817"/>
    </location>
</feature>
<dbReference type="PROSITE" id="PS50297">
    <property type="entry name" value="ANK_REP_REGION"/>
    <property type="match status" value="2"/>
</dbReference>
<keyword evidence="1" id="KW-0677">Repeat</keyword>
<protein>
    <submittedName>
        <fullName evidence="7">Uncharacterized protein</fullName>
    </submittedName>
</protein>
<feature type="repeat" description="ANK" evidence="2">
    <location>
        <begin position="752"/>
        <end position="784"/>
    </location>
</feature>
<dbReference type="RefSeq" id="XP_028463141.1">
    <property type="nucleotide sequence ID" value="XM_028607385.1"/>
</dbReference>
<keyword evidence="2" id="KW-0040">ANK repeat</keyword>